<sequence length="151" mass="15933">MKFISFIVFMVISFKAPAQFYNNLNVATGVAMGLSGGYSSKQSAIGTLSVGAMLATSNHLSLNMILLGNTKNVEIPSIAEARVGHFFSTWELYGGVGYHIAGADDKVTSNPNTGIRPALGITKHFTSSPWTISAGASGKIFSLQIGLFGVR</sequence>
<name>A0A512BFI6_9BACT</name>
<evidence type="ECO:0000313" key="2">
    <source>
        <dbReference type="Proteomes" id="UP000321513"/>
    </source>
</evidence>
<dbReference type="EMBL" id="BJYT01000012">
    <property type="protein sequence ID" value="GEO10722.1"/>
    <property type="molecule type" value="Genomic_DNA"/>
</dbReference>
<protein>
    <recommendedName>
        <fullName evidence="3">Outer membrane protein beta-barrel domain-containing protein</fullName>
    </recommendedName>
</protein>
<gene>
    <name evidence="1" type="ORF">SAE01_32180</name>
</gene>
<dbReference type="OrthoDB" id="9955642at2"/>
<dbReference type="RefSeq" id="WP_147204835.1">
    <property type="nucleotide sequence ID" value="NZ_BJYT01000012.1"/>
</dbReference>
<dbReference type="AlphaFoldDB" id="A0A512BFI6"/>
<accession>A0A512BFI6</accession>
<evidence type="ECO:0008006" key="3">
    <source>
        <dbReference type="Google" id="ProtNLM"/>
    </source>
</evidence>
<organism evidence="1 2">
    <name type="scientific">Segetibacter aerophilus</name>
    <dbReference type="NCBI Taxonomy" id="670293"/>
    <lineage>
        <taxon>Bacteria</taxon>
        <taxon>Pseudomonadati</taxon>
        <taxon>Bacteroidota</taxon>
        <taxon>Chitinophagia</taxon>
        <taxon>Chitinophagales</taxon>
        <taxon>Chitinophagaceae</taxon>
        <taxon>Segetibacter</taxon>
    </lineage>
</organism>
<comment type="caution">
    <text evidence="1">The sequence shown here is derived from an EMBL/GenBank/DDBJ whole genome shotgun (WGS) entry which is preliminary data.</text>
</comment>
<proteinExistence type="predicted"/>
<evidence type="ECO:0000313" key="1">
    <source>
        <dbReference type="EMBL" id="GEO10722.1"/>
    </source>
</evidence>
<keyword evidence="2" id="KW-1185">Reference proteome</keyword>
<dbReference type="Proteomes" id="UP000321513">
    <property type="component" value="Unassembled WGS sequence"/>
</dbReference>
<reference evidence="1 2" key="1">
    <citation type="submission" date="2019-07" db="EMBL/GenBank/DDBJ databases">
        <title>Whole genome shotgun sequence of Segetibacter aerophilus NBRC 106135.</title>
        <authorList>
            <person name="Hosoyama A."/>
            <person name="Uohara A."/>
            <person name="Ohji S."/>
            <person name="Ichikawa N."/>
        </authorList>
    </citation>
    <scope>NUCLEOTIDE SEQUENCE [LARGE SCALE GENOMIC DNA]</scope>
    <source>
        <strain evidence="1 2">NBRC 106135</strain>
    </source>
</reference>